<dbReference type="STRING" id="1349767.GJA_994"/>
<dbReference type="HOGENOM" id="CLU_3344583_0_0_4"/>
<dbReference type="KEGG" id="jag:GJA_994"/>
<reference evidence="1 2" key="1">
    <citation type="journal article" date="2015" name="Genome Announc.">
        <title>Genome Sequence of Mushroom Soft-Rot Pathogen Janthinobacterium agaricidamnosum.</title>
        <authorList>
            <person name="Graupner K."/>
            <person name="Lackner G."/>
            <person name="Hertweck C."/>
        </authorList>
    </citation>
    <scope>NUCLEOTIDE SEQUENCE [LARGE SCALE GENOMIC DNA]</scope>
    <source>
        <strain evidence="2">NBRC 102515 / DSM 9628</strain>
    </source>
</reference>
<dbReference type="AlphaFoldDB" id="W0UYK9"/>
<accession>W0UYK9</accession>
<sequence length="37" mass="4389">MPCDCVQIEFNISAMKNVSQLLEFKKYKFPNGNCREY</sequence>
<name>W0UYK9_9BURK</name>
<proteinExistence type="predicted"/>
<gene>
    <name evidence="1" type="ORF">GJA_994</name>
</gene>
<dbReference type="EMBL" id="HG322949">
    <property type="protein sequence ID" value="CDG81649.1"/>
    <property type="molecule type" value="Genomic_DNA"/>
</dbReference>
<organism evidence="1 2">
    <name type="scientific">Janthinobacterium agaricidamnosum NBRC 102515 = DSM 9628</name>
    <dbReference type="NCBI Taxonomy" id="1349767"/>
    <lineage>
        <taxon>Bacteria</taxon>
        <taxon>Pseudomonadati</taxon>
        <taxon>Pseudomonadota</taxon>
        <taxon>Betaproteobacteria</taxon>
        <taxon>Burkholderiales</taxon>
        <taxon>Oxalobacteraceae</taxon>
        <taxon>Janthinobacterium</taxon>
    </lineage>
</organism>
<evidence type="ECO:0000313" key="1">
    <source>
        <dbReference type="EMBL" id="CDG81649.1"/>
    </source>
</evidence>
<keyword evidence="2" id="KW-1185">Reference proteome</keyword>
<evidence type="ECO:0000313" key="2">
    <source>
        <dbReference type="Proteomes" id="UP000027604"/>
    </source>
</evidence>
<dbReference type="Proteomes" id="UP000027604">
    <property type="component" value="Chromosome I"/>
</dbReference>
<protein>
    <submittedName>
        <fullName evidence="1">Uncharacterized protein</fullName>
    </submittedName>
</protein>